<dbReference type="GO" id="GO:0015078">
    <property type="term" value="F:proton transmembrane transporter activity"/>
    <property type="evidence" value="ECO:0007669"/>
    <property type="project" value="InterPro"/>
</dbReference>
<dbReference type="CDD" id="cd18179">
    <property type="entry name" value="ATP-synt_Vo_Ao_c_NTPK_rpt1"/>
    <property type="match status" value="1"/>
</dbReference>
<name>A0A5M6CZ67_9BACT</name>
<keyword evidence="2 5" id="KW-0812">Transmembrane</keyword>
<protein>
    <submittedName>
        <fullName evidence="7">ATP synthase subunit C</fullName>
    </submittedName>
</protein>
<keyword evidence="3 5" id="KW-1133">Transmembrane helix</keyword>
<organism evidence="7 8">
    <name type="scientific">Roseiconus nitratireducens</name>
    <dbReference type="NCBI Taxonomy" id="2605748"/>
    <lineage>
        <taxon>Bacteria</taxon>
        <taxon>Pseudomonadati</taxon>
        <taxon>Planctomycetota</taxon>
        <taxon>Planctomycetia</taxon>
        <taxon>Pirellulales</taxon>
        <taxon>Pirellulaceae</taxon>
        <taxon>Roseiconus</taxon>
    </lineage>
</organism>
<feature type="transmembrane region" description="Helical" evidence="5">
    <location>
        <begin position="51"/>
        <end position="71"/>
    </location>
</feature>
<dbReference type="Gene3D" id="1.20.120.610">
    <property type="entry name" value="lithium bound rotor ring of v- atpase"/>
    <property type="match status" value="1"/>
</dbReference>
<evidence type="ECO:0000313" key="7">
    <source>
        <dbReference type="EMBL" id="KAA5539710.1"/>
    </source>
</evidence>
<evidence type="ECO:0000256" key="4">
    <source>
        <dbReference type="ARBA" id="ARBA00023136"/>
    </source>
</evidence>
<dbReference type="RefSeq" id="WP_150079019.1">
    <property type="nucleotide sequence ID" value="NZ_VWOX01000017.1"/>
</dbReference>
<evidence type="ECO:0000256" key="2">
    <source>
        <dbReference type="ARBA" id="ARBA00022692"/>
    </source>
</evidence>
<feature type="transmembrane region" description="Helical" evidence="5">
    <location>
        <begin position="123"/>
        <end position="144"/>
    </location>
</feature>
<dbReference type="CDD" id="cd18180">
    <property type="entry name" value="ATP-synt_Vo_Ao_c_NTPK_rpt2"/>
    <property type="match status" value="1"/>
</dbReference>
<evidence type="ECO:0000256" key="5">
    <source>
        <dbReference type="SAM" id="Phobius"/>
    </source>
</evidence>
<evidence type="ECO:0000256" key="3">
    <source>
        <dbReference type="ARBA" id="ARBA00022989"/>
    </source>
</evidence>
<feature type="domain" description="V-ATPase proteolipid subunit C-like" evidence="6">
    <location>
        <begin position="12"/>
        <end position="69"/>
    </location>
</feature>
<dbReference type="InterPro" id="IPR002379">
    <property type="entry name" value="ATPase_proteolipid_c-like_dom"/>
</dbReference>
<evidence type="ECO:0000259" key="6">
    <source>
        <dbReference type="Pfam" id="PF00137"/>
    </source>
</evidence>
<dbReference type="Pfam" id="PF00137">
    <property type="entry name" value="ATP-synt_C"/>
    <property type="match status" value="2"/>
</dbReference>
<dbReference type="GO" id="GO:0033177">
    <property type="term" value="C:proton-transporting two-sector ATPase complex, proton-transporting domain"/>
    <property type="evidence" value="ECO:0007669"/>
    <property type="project" value="InterPro"/>
</dbReference>
<accession>A0A5M6CZ67</accession>
<dbReference type="AlphaFoldDB" id="A0A5M6CZ67"/>
<keyword evidence="8" id="KW-1185">Reference proteome</keyword>
<dbReference type="NCBIfam" id="NF007200">
    <property type="entry name" value="PRK09621.1"/>
    <property type="match status" value="1"/>
</dbReference>
<dbReference type="Proteomes" id="UP000324479">
    <property type="component" value="Unassembled WGS sequence"/>
</dbReference>
<evidence type="ECO:0000313" key="8">
    <source>
        <dbReference type="Proteomes" id="UP000324479"/>
    </source>
</evidence>
<dbReference type="EMBL" id="VWOX01000017">
    <property type="protein sequence ID" value="KAA5539710.1"/>
    <property type="molecule type" value="Genomic_DNA"/>
</dbReference>
<evidence type="ECO:0000256" key="1">
    <source>
        <dbReference type="ARBA" id="ARBA00004141"/>
    </source>
</evidence>
<comment type="caution">
    <text evidence="7">The sequence shown here is derived from an EMBL/GenBank/DDBJ whole genome shotgun (WGS) entry which is preliminary data.</text>
</comment>
<feature type="transmembrane region" description="Helical" evidence="5">
    <location>
        <begin position="83"/>
        <end position="103"/>
    </location>
</feature>
<comment type="subcellular location">
    <subcellularLocation>
        <location evidence="1">Membrane</location>
        <topology evidence="1">Multi-pass membrane protein</topology>
    </subcellularLocation>
</comment>
<gene>
    <name evidence="7" type="ORF">FYK55_23195</name>
</gene>
<sequence length="154" mass="15467">MSEPFWNMMGMLGIYAPLALGAIGSIMGCSAAGQAACGAMLDVESGYGRLVGLSALPSSQTIYGIVVMLSLNRTIAIDSAPGLFAIGVLCGAALLFSGWYQGLCCASAIHATKSKPEVFGLSAAPAAIVEGFAVFAFIFALILAGSLPAAPVAS</sequence>
<keyword evidence="4 5" id="KW-0472">Membrane</keyword>
<dbReference type="SUPFAM" id="SSF81333">
    <property type="entry name" value="F1F0 ATP synthase subunit C"/>
    <property type="match status" value="1"/>
</dbReference>
<reference evidence="7 8" key="1">
    <citation type="submission" date="2019-08" db="EMBL/GenBank/DDBJ databases">
        <authorList>
            <person name="Dhanesh K."/>
            <person name="Kumar G."/>
            <person name="Sasikala C."/>
            <person name="Venkata Ramana C."/>
        </authorList>
    </citation>
    <scope>NUCLEOTIDE SEQUENCE [LARGE SCALE GENOMIC DNA]</scope>
    <source>
        <strain evidence="7 8">JC645</strain>
    </source>
</reference>
<dbReference type="InterPro" id="IPR035921">
    <property type="entry name" value="F/V-ATP_Csub_sf"/>
</dbReference>
<feature type="domain" description="V-ATPase proteolipid subunit C-like" evidence="6">
    <location>
        <begin position="84"/>
        <end position="143"/>
    </location>
</feature>
<proteinExistence type="predicted"/>